<dbReference type="PANTHER" id="PTHR22916:SF3">
    <property type="entry name" value="UDP-GLCNAC:BETAGAL BETA-1,3-N-ACETYLGLUCOSAMINYLTRANSFERASE-LIKE PROTEIN 1"/>
    <property type="match status" value="1"/>
</dbReference>
<dbReference type="PANTHER" id="PTHR22916">
    <property type="entry name" value="GLYCOSYLTRANSFERASE"/>
    <property type="match status" value="1"/>
</dbReference>
<evidence type="ECO:0000259" key="1">
    <source>
        <dbReference type="Pfam" id="PF00535"/>
    </source>
</evidence>
<gene>
    <name evidence="2" type="ORF">RG298_003213</name>
</gene>
<dbReference type="Gene3D" id="3.90.550.10">
    <property type="entry name" value="Spore Coat Polysaccharide Biosynthesis Protein SpsA, Chain A"/>
    <property type="match status" value="1"/>
</dbReference>
<reference evidence="2" key="1">
    <citation type="submission" date="2024-02" db="EMBL/GenBank/DDBJ databases">
        <authorList>
            <consortium name="Clinical and Environmental Microbiology Branch: Whole genome sequencing antimicrobial resistance pathogens in the healthcare setting"/>
        </authorList>
    </citation>
    <scope>NUCLEOTIDE SEQUENCE</scope>
    <source>
        <strain evidence="2">2021GO-0154</strain>
    </source>
</reference>
<feature type="domain" description="Glycosyltransferase 2-like" evidence="1">
    <location>
        <begin position="4"/>
        <end position="144"/>
    </location>
</feature>
<organism evidence="2">
    <name type="scientific">Providencia stuartii</name>
    <dbReference type="NCBI Taxonomy" id="588"/>
    <lineage>
        <taxon>Bacteria</taxon>
        <taxon>Pseudomonadati</taxon>
        <taxon>Pseudomonadota</taxon>
        <taxon>Gammaproteobacteria</taxon>
        <taxon>Enterobacterales</taxon>
        <taxon>Morganellaceae</taxon>
        <taxon>Providencia</taxon>
    </lineage>
</organism>
<dbReference type="SUPFAM" id="SSF53448">
    <property type="entry name" value="Nucleotide-diphospho-sugar transferases"/>
    <property type="match status" value="1"/>
</dbReference>
<comment type="caution">
    <text evidence="2">The sequence shown here is derived from an EMBL/GenBank/DDBJ whole genome shotgun (WGS) entry which is preliminary data.</text>
</comment>
<dbReference type="EMBL" id="ABMABF030000011">
    <property type="protein sequence ID" value="EMJ5135460.1"/>
    <property type="molecule type" value="Genomic_DNA"/>
</dbReference>
<dbReference type="Pfam" id="PF00535">
    <property type="entry name" value="Glycos_transf_2"/>
    <property type="match status" value="1"/>
</dbReference>
<protein>
    <submittedName>
        <fullName evidence="2">Glycosyltransferase</fullName>
    </submittedName>
</protein>
<dbReference type="InterPro" id="IPR029044">
    <property type="entry name" value="Nucleotide-diphossugar_trans"/>
</dbReference>
<dbReference type="GO" id="GO:0016758">
    <property type="term" value="F:hexosyltransferase activity"/>
    <property type="evidence" value="ECO:0007669"/>
    <property type="project" value="UniProtKB-ARBA"/>
</dbReference>
<name>A0AAI9DE45_PROST</name>
<sequence length="248" mass="28525">MKVSIITATYNSSNTIIDTLISLENQSYKNIEYIIIDGASKDNTLEIIKKYSTKVSTIISEPDKGIYDALNKGIEASTGDIIGFLHSDDIFAYSTAIEDLVNTLINEQSQAIYADLEYVSKENTSNVVRRWISGNYRHSNLKKGWMPPHPTFFMKRNLYKQYGSFDLNFKISADYDSLLRYLWLNNISVSYLPKVVTKMRVGGESNRSFLNILKKTKEDILVLKKNNIFWVYPLLMKNLSKLPQFIKK</sequence>
<dbReference type="CDD" id="cd06433">
    <property type="entry name" value="GT_2_WfgS_like"/>
    <property type="match status" value="1"/>
</dbReference>
<dbReference type="InterPro" id="IPR001173">
    <property type="entry name" value="Glyco_trans_2-like"/>
</dbReference>
<dbReference type="AlphaFoldDB" id="A0AAI9DE45"/>
<evidence type="ECO:0000313" key="2">
    <source>
        <dbReference type="EMBL" id="EMJ5135460.1"/>
    </source>
</evidence>
<proteinExistence type="predicted"/>
<accession>A0AAI9DE45</accession>